<protein>
    <submittedName>
        <fullName evidence="3">DUF4132 domain-containing protein</fullName>
    </submittedName>
</protein>
<dbReference type="Proteomes" id="UP001523369">
    <property type="component" value="Unassembled WGS sequence"/>
</dbReference>
<organism evidence="3 4">
    <name type="scientific">Paractinoplanes aksuensis</name>
    <dbReference type="NCBI Taxonomy" id="2939490"/>
    <lineage>
        <taxon>Bacteria</taxon>
        <taxon>Bacillati</taxon>
        <taxon>Actinomycetota</taxon>
        <taxon>Actinomycetes</taxon>
        <taxon>Micromonosporales</taxon>
        <taxon>Micromonosporaceae</taxon>
        <taxon>Paractinoplanes</taxon>
    </lineage>
</organism>
<evidence type="ECO:0000313" key="3">
    <source>
        <dbReference type="EMBL" id="MCO8274722.1"/>
    </source>
</evidence>
<name>A0ABT1DV46_9ACTN</name>
<dbReference type="EMBL" id="JAMYJR010000032">
    <property type="protein sequence ID" value="MCO8274722.1"/>
    <property type="molecule type" value="Genomic_DNA"/>
</dbReference>
<evidence type="ECO:0000313" key="4">
    <source>
        <dbReference type="Proteomes" id="UP001523369"/>
    </source>
</evidence>
<proteinExistence type="predicted"/>
<gene>
    <name evidence="3" type="ORF">M1L60_29410</name>
</gene>
<dbReference type="InterPro" id="IPR056639">
    <property type="entry name" value="DUF7737"/>
</dbReference>
<accession>A0ABT1DV46</accession>
<sequence>MDRWLSLLPSTAGDLPWALRRAYDHPTPYDGDCYELAVNIAAQLPVDELRSYQAVLTAVLAEISDDPDMPGAVRRGLTERYGRVLARVTGGLPPHLLSDRDSFGPAARVRLGDRAGEPATIAALEFASTLTKPVPTQRWLRQAAAVTVPEVVTDVLAVFAFTAETVHDDHDQMLRGLCWMASLDASDDTTELLAEVAEVAGEPGGRGAFPRAFRTAAAVVEILADRPGSGPPRALAWLSVAVRSKPLRLRVRAALDRAGAARGWAPGEAEELTVERHGLDEHGRSETVEIVGDKARALAPGASVREVTKTLAAERVRLEGLLAHDRTWAWETWQDRYLRHPVTGTIARRLLWQSSADGHEWVTGRPGDGLPGGPGFVVRLWHPVEADVAEVTRWRDQLGRQPFKQAFREVYRLTPAEEQAGTYSNRFAGHILRYRQAYALMRVRGWSAPFLGLWDGGDHSEATKELAAGTWQATFHHTRADEYCSTDQVRFARREGRRWAPAPLAEVPPRVLSEAMRDVDLFVGVTSIAADDTWSDRGEHPFGAYWSRAGFGALTAGAEVRRDALSRVLPRLAVADRCELTDRFLRVRGTRATYKIHLGSANILIEPADTYLCIVPTTRKTRVTLPFDDDERLSVILSKALLLAADDKITDPDILRQLPH</sequence>
<evidence type="ECO:0000259" key="1">
    <source>
        <dbReference type="Pfam" id="PF13569"/>
    </source>
</evidence>
<feature type="domain" description="DUF7737" evidence="2">
    <location>
        <begin position="558"/>
        <end position="658"/>
    </location>
</feature>
<dbReference type="Pfam" id="PF24879">
    <property type="entry name" value="DUF7737"/>
    <property type="match status" value="1"/>
</dbReference>
<dbReference type="RefSeq" id="WP_253240788.1">
    <property type="nucleotide sequence ID" value="NZ_JAMYJR010000032.1"/>
</dbReference>
<reference evidence="3 4" key="1">
    <citation type="submission" date="2022-06" db="EMBL/GenBank/DDBJ databases">
        <title>New Species of the Genus Actinoplanes, ActinopZanes ferrugineus.</title>
        <authorList>
            <person name="Ding P."/>
        </authorList>
    </citation>
    <scope>NUCLEOTIDE SEQUENCE [LARGE SCALE GENOMIC DNA]</scope>
    <source>
        <strain evidence="3 4">TRM88003</strain>
    </source>
</reference>
<evidence type="ECO:0000259" key="2">
    <source>
        <dbReference type="Pfam" id="PF24879"/>
    </source>
</evidence>
<comment type="caution">
    <text evidence="3">The sequence shown here is derived from an EMBL/GenBank/DDBJ whole genome shotgun (WGS) entry which is preliminary data.</text>
</comment>
<dbReference type="InterPro" id="IPR025406">
    <property type="entry name" value="DUF4132"/>
</dbReference>
<dbReference type="Pfam" id="PF13569">
    <property type="entry name" value="DUF4132"/>
    <property type="match status" value="1"/>
</dbReference>
<feature type="domain" description="DUF4132" evidence="1">
    <location>
        <begin position="304"/>
        <end position="446"/>
    </location>
</feature>
<keyword evidence="4" id="KW-1185">Reference proteome</keyword>